<sequence length="82" mass="9631">MTTHFFLSQQQKIKDRIALKNKILIIIKKKIAFSKAKNNINHIIQKNVDSFSLSEYLPTKFEKGVNLIVLPWLTECILYLVR</sequence>
<organism evidence="1 2">
    <name type="scientific">Plasmodium yoelii yoelii</name>
    <dbReference type="NCBI Taxonomy" id="73239"/>
    <lineage>
        <taxon>Eukaryota</taxon>
        <taxon>Sar</taxon>
        <taxon>Alveolata</taxon>
        <taxon>Apicomplexa</taxon>
        <taxon>Aconoidasida</taxon>
        <taxon>Haemosporida</taxon>
        <taxon>Plasmodiidae</taxon>
        <taxon>Plasmodium</taxon>
        <taxon>Plasmodium (Vinckeia)</taxon>
    </lineage>
</organism>
<reference evidence="1 2" key="1">
    <citation type="journal article" date="2002" name="Nature">
        <title>Genome sequence and comparative analysis of the model rodent malaria parasite Plasmodium yoelii yoelii.</title>
        <authorList>
            <person name="Carlton J.M."/>
            <person name="Angiuoli S.V."/>
            <person name="Suh B.B."/>
            <person name="Kooij T.W."/>
            <person name="Pertea M."/>
            <person name="Silva J.C."/>
            <person name="Ermolaeva M.D."/>
            <person name="Allen J.E."/>
            <person name="Selengut J.D."/>
            <person name="Koo H.L."/>
            <person name="Peterson J.D."/>
            <person name="Pop M."/>
            <person name="Kosack D.S."/>
            <person name="Shumway M.F."/>
            <person name="Bidwell S.L."/>
            <person name="Shallom S.J."/>
            <person name="van Aken S.E."/>
            <person name="Riedmuller S.B."/>
            <person name="Feldblyum T.V."/>
            <person name="Cho J.K."/>
            <person name="Quackenbush J."/>
            <person name="Sedegah M."/>
            <person name="Shoaibi A."/>
            <person name="Cummings L.M."/>
            <person name="Florens L."/>
            <person name="Yates J.R."/>
            <person name="Raine J.D."/>
            <person name="Sinden R.E."/>
            <person name="Harris M.A."/>
            <person name="Cunningham D.A."/>
            <person name="Preiser P.R."/>
            <person name="Bergman L.W."/>
            <person name="Vaidya A.B."/>
            <person name="van Lin L.H."/>
            <person name="Janse C.J."/>
            <person name="Waters A.P."/>
            <person name="Smith H.O."/>
            <person name="White O.R."/>
            <person name="Salzberg S.L."/>
            <person name="Venter J.C."/>
            <person name="Fraser C.M."/>
            <person name="Hoffman S.L."/>
            <person name="Gardner M.J."/>
            <person name="Carucci D.J."/>
        </authorList>
    </citation>
    <scope>NUCLEOTIDE SEQUENCE [LARGE SCALE GENOMIC DNA]</scope>
    <source>
        <strain evidence="1 2">17XNL</strain>
    </source>
</reference>
<proteinExistence type="predicted"/>
<dbReference type="EMBL" id="AABL01000036">
    <property type="protein sequence ID" value="EAA20679.1"/>
    <property type="molecule type" value="Genomic_DNA"/>
</dbReference>
<accession>Q7RT67</accession>
<dbReference type="InParanoid" id="Q7RT67"/>
<protein>
    <submittedName>
        <fullName evidence="1">Uncharacterized protein</fullName>
    </submittedName>
</protein>
<evidence type="ECO:0000313" key="2">
    <source>
        <dbReference type="Proteomes" id="UP000008553"/>
    </source>
</evidence>
<gene>
    <name evidence="1" type="ORF">PY00127</name>
</gene>
<name>Q7RT67_PLAYO</name>
<dbReference type="AlphaFoldDB" id="Q7RT67"/>
<dbReference type="Proteomes" id="UP000008553">
    <property type="component" value="Unassembled WGS sequence"/>
</dbReference>
<evidence type="ECO:0000313" key="1">
    <source>
        <dbReference type="EMBL" id="EAA20679.1"/>
    </source>
</evidence>
<comment type="caution">
    <text evidence="1">The sequence shown here is derived from an EMBL/GenBank/DDBJ whole genome shotgun (WGS) entry which is preliminary data.</text>
</comment>
<keyword evidence="2" id="KW-1185">Reference proteome</keyword>
<dbReference type="PaxDb" id="73239-Q7RT67"/>